<evidence type="ECO:0000313" key="7">
    <source>
        <dbReference type="EMBL" id="KAF8656085.1"/>
    </source>
</evidence>
<dbReference type="GO" id="GO:0003677">
    <property type="term" value="F:DNA binding"/>
    <property type="evidence" value="ECO:0007669"/>
    <property type="project" value="UniProtKB-KW"/>
</dbReference>
<dbReference type="OrthoDB" id="597906at2759"/>
<name>A0A835E024_9POAL</name>
<sequence length="192" mass="21808">MAPVPYKCPFPLLLPPHHQLIKNSLSQRLEPLVSAATVQPGIRFKPSGQEIVSHYLRPRSVNEPLTSDIIVDADILRYNPWELVTDGCTEKYFFSQRVLRWRHGNQWNRAAGDGHYKTSGKVEPIFSSSINGGETEKIGLKRTLVFYRGRTAVGQNTEWVMKEYSLVEAGLKPYRVMKPSGSKVQQRICVLN</sequence>
<dbReference type="InterPro" id="IPR003441">
    <property type="entry name" value="NAC-dom"/>
</dbReference>
<keyword evidence="8" id="KW-1185">Reference proteome</keyword>
<organism evidence="7 8">
    <name type="scientific">Digitaria exilis</name>
    <dbReference type="NCBI Taxonomy" id="1010633"/>
    <lineage>
        <taxon>Eukaryota</taxon>
        <taxon>Viridiplantae</taxon>
        <taxon>Streptophyta</taxon>
        <taxon>Embryophyta</taxon>
        <taxon>Tracheophyta</taxon>
        <taxon>Spermatophyta</taxon>
        <taxon>Magnoliopsida</taxon>
        <taxon>Liliopsida</taxon>
        <taxon>Poales</taxon>
        <taxon>Poaceae</taxon>
        <taxon>PACMAD clade</taxon>
        <taxon>Panicoideae</taxon>
        <taxon>Panicodae</taxon>
        <taxon>Paniceae</taxon>
        <taxon>Anthephorinae</taxon>
        <taxon>Digitaria</taxon>
    </lineage>
</organism>
<evidence type="ECO:0000256" key="2">
    <source>
        <dbReference type="ARBA" id="ARBA00023125"/>
    </source>
</evidence>
<keyword evidence="1" id="KW-0805">Transcription regulation</keyword>
<evidence type="ECO:0000256" key="4">
    <source>
        <dbReference type="ARBA" id="ARBA00023242"/>
    </source>
</evidence>
<dbReference type="Pfam" id="PF02365">
    <property type="entry name" value="NAM"/>
    <property type="match status" value="1"/>
</dbReference>
<proteinExistence type="predicted"/>
<protein>
    <recommendedName>
        <fullName evidence="5">NAC domain-containing protein</fullName>
    </recommendedName>
</protein>
<evidence type="ECO:0000259" key="5">
    <source>
        <dbReference type="PROSITE" id="PS51005"/>
    </source>
</evidence>
<dbReference type="SUPFAM" id="SSF101941">
    <property type="entry name" value="NAC domain"/>
    <property type="match status" value="1"/>
</dbReference>
<gene>
    <name evidence="6" type="ORF">HU200_060789</name>
    <name evidence="7" type="ORF">HU200_060791</name>
</gene>
<dbReference type="Proteomes" id="UP000636709">
    <property type="component" value="Unassembled WGS sequence"/>
</dbReference>
<dbReference type="EMBL" id="JACEFO010002569">
    <property type="protein sequence ID" value="KAF8656085.1"/>
    <property type="molecule type" value="Genomic_DNA"/>
</dbReference>
<keyword evidence="2" id="KW-0238">DNA-binding</keyword>
<evidence type="ECO:0000256" key="1">
    <source>
        <dbReference type="ARBA" id="ARBA00023015"/>
    </source>
</evidence>
<dbReference type="GO" id="GO:0006355">
    <property type="term" value="P:regulation of DNA-templated transcription"/>
    <property type="evidence" value="ECO:0007669"/>
    <property type="project" value="InterPro"/>
</dbReference>
<accession>A0A835E024</accession>
<dbReference type="PROSITE" id="PS51005">
    <property type="entry name" value="NAC"/>
    <property type="match status" value="1"/>
</dbReference>
<dbReference type="PANTHER" id="PTHR31719">
    <property type="entry name" value="NAC TRANSCRIPTION FACTOR 56"/>
    <property type="match status" value="1"/>
</dbReference>
<dbReference type="InterPro" id="IPR036093">
    <property type="entry name" value="NAC_dom_sf"/>
</dbReference>
<evidence type="ECO:0000313" key="6">
    <source>
        <dbReference type="EMBL" id="KAF8656083.1"/>
    </source>
</evidence>
<keyword evidence="3" id="KW-0804">Transcription</keyword>
<feature type="domain" description="NAC" evidence="5">
    <location>
        <begin position="38"/>
        <end position="192"/>
    </location>
</feature>
<dbReference type="AlphaFoldDB" id="A0A835E024"/>
<keyword evidence="4" id="KW-0539">Nucleus</keyword>
<dbReference type="Gene3D" id="2.170.150.80">
    <property type="entry name" value="NAC domain"/>
    <property type="match status" value="1"/>
</dbReference>
<dbReference type="GO" id="GO:0048731">
    <property type="term" value="P:system development"/>
    <property type="evidence" value="ECO:0007669"/>
    <property type="project" value="TreeGrafter"/>
</dbReference>
<evidence type="ECO:0000313" key="8">
    <source>
        <dbReference type="Proteomes" id="UP000636709"/>
    </source>
</evidence>
<evidence type="ECO:0000256" key="3">
    <source>
        <dbReference type="ARBA" id="ARBA00023163"/>
    </source>
</evidence>
<dbReference type="PANTHER" id="PTHR31719:SF177">
    <property type="entry name" value="OS11G0512600 PROTEIN"/>
    <property type="match status" value="1"/>
</dbReference>
<comment type="caution">
    <text evidence="7">The sequence shown here is derived from an EMBL/GenBank/DDBJ whole genome shotgun (WGS) entry which is preliminary data.</text>
</comment>
<dbReference type="EMBL" id="JACEFO010002569">
    <property type="protein sequence ID" value="KAF8656083.1"/>
    <property type="molecule type" value="Genomic_DNA"/>
</dbReference>
<reference evidence="7" key="1">
    <citation type="submission" date="2020-07" db="EMBL/GenBank/DDBJ databases">
        <title>Genome sequence and genetic diversity analysis of an under-domesticated orphan crop, white fonio (Digitaria exilis).</title>
        <authorList>
            <person name="Bennetzen J.L."/>
            <person name="Chen S."/>
            <person name="Ma X."/>
            <person name="Wang X."/>
            <person name="Yssel A.E.J."/>
            <person name="Chaluvadi S.R."/>
            <person name="Johnson M."/>
            <person name="Gangashetty P."/>
            <person name="Hamidou F."/>
            <person name="Sanogo M.D."/>
            <person name="Zwaenepoel A."/>
            <person name="Wallace J."/>
            <person name="Van De Peer Y."/>
            <person name="Van Deynze A."/>
        </authorList>
    </citation>
    <scope>NUCLEOTIDE SEQUENCE</scope>
    <source>
        <tissue evidence="7">Leaves</tissue>
    </source>
</reference>